<comment type="similarity">
    <text evidence="3">Belongs to the bacterial diacylglycerol kinase family.</text>
</comment>
<evidence type="ECO:0000256" key="3">
    <source>
        <dbReference type="ARBA" id="ARBA00005967"/>
    </source>
</evidence>
<evidence type="ECO:0000256" key="12">
    <source>
        <dbReference type="ARBA" id="ARBA00022741"/>
    </source>
</evidence>
<dbReference type="AlphaFoldDB" id="A0A1J5PQH1"/>
<keyword evidence="8" id="KW-0997">Cell inner membrane</keyword>
<evidence type="ECO:0000256" key="1">
    <source>
        <dbReference type="ARBA" id="ARBA00001946"/>
    </source>
</evidence>
<dbReference type="GO" id="GO:0046872">
    <property type="term" value="F:metal ion binding"/>
    <property type="evidence" value="ECO:0007669"/>
    <property type="project" value="UniProtKB-KW"/>
</dbReference>
<evidence type="ECO:0000256" key="20">
    <source>
        <dbReference type="ARBA" id="ARBA00023264"/>
    </source>
</evidence>
<evidence type="ECO:0000256" key="11">
    <source>
        <dbReference type="ARBA" id="ARBA00022723"/>
    </source>
</evidence>
<feature type="transmembrane region" description="Helical" evidence="23">
    <location>
        <begin position="143"/>
        <end position="164"/>
    </location>
</feature>
<feature type="transmembrane region" description="Helical" evidence="23">
    <location>
        <begin position="103"/>
        <end position="122"/>
    </location>
</feature>
<accession>A0A1J5PQH1</accession>
<keyword evidence="11" id="KW-0479">Metal-binding</keyword>
<evidence type="ECO:0000313" key="24">
    <source>
        <dbReference type="EMBL" id="OIQ73386.1"/>
    </source>
</evidence>
<keyword evidence="18 23" id="KW-0472">Membrane</keyword>
<keyword evidence="16 23" id="KW-1133">Transmembrane helix</keyword>
<gene>
    <name evidence="24" type="primary">dgkA_11</name>
    <name evidence="24" type="ORF">GALL_449780</name>
</gene>
<dbReference type="GO" id="GO:0005886">
    <property type="term" value="C:plasma membrane"/>
    <property type="evidence" value="ECO:0007669"/>
    <property type="project" value="UniProtKB-SubCell"/>
</dbReference>
<evidence type="ECO:0000256" key="16">
    <source>
        <dbReference type="ARBA" id="ARBA00022989"/>
    </source>
</evidence>
<organism evidence="24">
    <name type="scientific">mine drainage metagenome</name>
    <dbReference type="NCBI Taxonomy" id="410659"/>
    <lineage>
        <taxon>unclassified sequences</taxon>
        <taxon>metagenomes</taxon>
        <taxon>ecological metagenomes</taxon>
    </lineage>
</organism>
<name>A0A1J5PQH1_9ZZZZ</name>
<dbReference type="Gene3D" id="1.10.287.3610">
    <property type="match status" value="1"/>
</dbReference>
<comment type="subcellular location">
    <subcellularLocation>
        <location evidence="2">Cell inner membrane</location>
        <topology evidence="2">Multi-pass membrane protein</topology>
    </subcellularLocation>
</comment>
<evidence type="ECO:0000256" key="6">
    <source>
        <dbReference type="ARBA" id="ARBA00022475"/>
    </source>
</evidence>
<dbReference type="InterPro" id="IPR033718">
    <property type="entry name" value="DAGK_prok"/>
</dbReference>
<evidence type="ECO:0000256" key="2">
    <source>
        <dbReference type="ARBA" id="ARBA00004429"/>
    </source>
</evidence>
<dbReference type="Pfam" id="PF01219">
    <property type="entry name" value="DAGK_prokar"/>
    <property type="match status" value="1"/>
</dbReference>
<dbReference type="GO" id="GO:0004143">
    <property type="term" value="F:ATP-dependent diacylglycerol kinase activity"/>
    <property type="evidence" value="ECO:0007669"/>
    <property type="project" value="UniProtKB-EC"/>
</dbReference>
<keyword evidence="10 23" id="KW-0812">Transmembrane</keyword>
<keyword evidence="12" id="KW-0547">Nucleotide-binding</keyword>
<evidence type="ECO:0000256" key="22">
    <source>
        <dbReference type="SAM" id="MobiDB-lite"/>
    </source>
</evidence>
<keyword evidence="19" id="KW-0594">Phospholipid biosynthesis</keyword>
<evidence type="ECO:0000256" key="17">
    <source>
        <dbReference type="ARBA" id="ARBA00023098"/>
    </source>
</evidence>
<evidence type="ECO:0000256" key="7">
    <source>
        <dbReference type="ARBA" id="ARBA00022516"/>
    </source>
</evidence>
<keyword evidence="15" id="KW-0460">Magnesium</keyword>
<comment type="cofactor">
    <cofactor evidence="1">
        <name>Mg(2+)</name>
        <dbReference type="ChEBI" id="CHEBI:18420"/>
    </cofactor>
</comment>
<keyword evidence="14" id="KW-0067">ATP-binding</keyword>
<evidence type="ECO:0000256" key="23">
    <source>
        <dbReference type="SAM" id="Phobius"/>
    </source>
</evidence>
<comment type="caution">
    <text evidence="24">The sequence shown here is derived from an EMBL/GenBank/DDBJ whole genome shotgun (WGS) entry which is preliminary data.</text>
</comment>
<dbReference type="PANTHER" id="PTHR34299:SF1">
    <property type="entry name" value="DIACYLGLYCEROL KINASE"/>
    <property type="match status" value="1"/>
</dbReference>
<evidence type="ECO:0000256" key="18">
    <source>
        <dbReference type="ARBA" id="ARBA00023136"/>
    </source>
</evidence>
<dbReference type="GO" id="GO:0006654">
    <property type="term" value="P:phosphatidic acid biosynthetic process"/>
    <property type="evidence" value="ECO:0007669"/>
    <property type="project" value="InterPro"/>
</dbReference>
<feature type="compositionally biased region" description="Polar residues" evidence="22">
    <location>
        <begin position="1"/>
        <end position="14"/>
    </location>
</feature>
<evidence type="ECO:0000256" key="4">
    <source>
        <dbReference type="ARBA" id="ARBA00012133"/>
    </source>
</evidence>
<keyword evidence="20" id="KW-1208">Phospholipid metabolism</keyword>
<dbReference type="EC" id="2.7.1.107" evidence="4"/>
<dbReference type="PROSITE" id="PS01069">
    <property type="entry name" value="DAGK_PROKAR"/>
    <property type="match status" value="1"/>
</dbReference>
<evidence type="ECO:0000256" key="9">
    <source>
        <dbReference type="ARBA" id="ARBA00022679"/>
    </source>
</evidence>
<evidence type="ECO:0000256" key="5">
    <source>
        <dbReference type="ARBA" id="ARBA00017575"/>
    </source>
</evidence>
<evidence type="ECO:0000256" key="13">
    <source>
        <dbReference type="ARBA" id="ARBA00022777"/>
    </source>
</evidence>
<sequence length="168" mass="18373">MSERPSQAPTSSGGPSRVARRRATAQQRSLGAAQAASDRGQALQSNPYKTKRGWARIQQAAINSLCGLRMAWRTESAFRQEVVLAAVLLPMAMWLGRTWTERAVLGGGVLLVLIVELLNTAIEYTVDRVSLERNELSKTAKDLGSAAVLFTLLLCTLLWAAVLLPRWV</sequence>
<evidence type="ECO:0000256" key="19">
    <source>
        <dbReference type="ARBA" id="ARBA00023209"/>
    </source>
</evidence>
<dbReference type="PANTHER" id="PTHR34299">
    <property type="entry name" value="DIACYLGLYCEROL KINASE"/>
    <property type="match status" value="1"/>
</dbReference>
<keyword evidence="9 24" id="KW-0808">Transferase</keyword>
<protein>
    <recommendedName>
        <fullName evidence="5">Diacylglycerol kinase</fullName>
        <ecNumber evidence="4">2.7.1.107</ecNumber>
    </recommendedName>
    <alternativeName>
        <fullName evidence="21">Diglyceride kinase</fullName>
    </alternativeName>
</protein>
<reference evidence="24" key="1">
    <citation type="submission" date="2016-10" db="EMBL/GenBank/DDBJ databases">
        <title>Sequence of Gallionella enrichment culture.</title>
        <authorList>
            <person name="Poehlein A."/>
            <person name="Muehling M."/>
            <person name="Daniel R."/>
        </authorList>
    </citation>
    <scope>NUCLEOTIDE SEQUENCE</scope>
</reference>
<proteinExistence type="inferred from homology"/>
<evidence type="ECO:0000256" key="14">
    <source>
        <dbReference type="ARBA" id="ARBA00022840"/>
    </source>
</evidence>
<feature type="transmembrane region" description="Helical" evidence="23">
    <location>
        <begin position="78"/>
        <end position="97"/>
    </location>
</feature>
<keyword evidence="17" id="KW-0443">Lipid metabolism</keyword>
<keyword evidence="13 24" id="KW-0418">Kinase</keyword>
<dbReference type="GO" id="GO:0005524">
    <property type="term" value="F:ATP binding"/>
    <property type="evidence" value="ECO:0007669"/>
    <property type="project" value="UniProtKB-KW"/>
</dbReference>
<evidence type="ECO:0000256" key="15">
    <source>
        <dbReference type="ARBA" id="ARBA00022842"/>
    </source>
</evidence>
<keyword evidence="6" id="KW-1003">Cell membrane</keyword>
<dbReference type="EMBL" id="MLJW01002888">
    <property type="protein sequence ID" value="OIQ73386.1"/>
    <property type="molecule type" value="Genomic_DNA"/>
</dbReference>
<evidence type="ECO:0000256" key="10">
    <source>
        <dbReference type="ARBA" id="ARBA00022692"/>
    </source>
</evidence>
<keyword evidence="7" id="KW-0444">Lipid biosynthesis</keyword>
<dbReference type="CDD" id="cd14264">
    <property type="entry name" value="DAGK_IM"/>
    <property type="match status" value="1"/>
</dbReference>
<evidence type="ECO:0000256" key="21">
    <source>
        <dbReference type="ARBA" id="ARBA00031546"/>
    </source>
</evidence>
<feature type="region of interest" description="Disordered" evidence="22">
    <location>
        <begin position="1"/>
        <end position="42"/>
    </location>
</feature>
<dbReference type="InterPro" id="IPR036945">
    <property type="entry name" value="DAGK_sf"/>
</dbReference>
<dbReference type="InterPro" id="IPR000829">
    <property type="entry name" value="DAGK"/>
</dbReference>
<evidence type="ECO:0000256" key="8">
    <source>
        <dbReference type="ARBA" id="ARBA00022519"/>
    </source>
</evidence>